<dbReference type="Proteomes" id="UP000765509">
    <property type="component" value="Unassembled WGS sequence"/>
</dbReference>
<gene>
    <name evidence="2" type="ORF">O181_079900</name>
</gene>
<organism evidence="2 3">
    <name type="scientific">Austropuccinia psidii MF-1</name>
    <dbReference type="NCBI Taxonomy" id="1389203"/>
    <lineage>
        <taxon>Eukaryota</taxon>
        <taxon>Fungi</taxon>
        <taxon>Dikarya</taxon>
        <taxon>Basidiomycota</taxon>
        <taxon>Pucciniomycotina</taxon>
        <taxon>Pucciniomycetes</taxon>
        <taxon>Pucciniales</taxon>
        <taxon>Sphaerophragmiaceae</taxon>
        <taxon>Austropuccinia</taxon>
    </lineage>
</organism>
<protein>
    <submittedName>
        <fullName evidence="2">Uncharacterized protein</fullName>
    </submittedName>
</protein>
<feature type="region of interest" description="Disordered" evidence="1">
    <location>
        <begin position="58"/>
        <end position="88"/>
    </location>
</feature>
<accession>A0A9Q3FM94</accession>
<dbReference type="EMBL" id="AVOT02044816">
    <property type="protein sequence ID" value="MBW0540185.1"/>
    <property type="molecule type" value="Genomic_DNA"/>
</dbReference>
<evidence type="ECO:0000313" key="2">
    <source>
        <dbReference type="EMBL" id="MBW0540185.1"/>
    </source>
</evidence>
<proteinExistence type="predicted"/>
<sequence length="111" mass="12388">MPICKPQALGWQTGPPGGMNLCNIAKLVRKKAKKKSQDEKGDNTMMKLTYKTKELSISPKSGEFGHDLQNKNGQTTSKDSLKTQPLKMNHPIYVPSQLTIVKKPSKFCGWK</sequence>
<dbReference type="AlphaFoldDB" id="A0A9Q3FM94"/>
<evidence type="ECO:0000313" key="3">
    <source>
        <dbReference type="Proteomes" id="UP000765509"/>
    </source>
</evidence>
<reference evidence="2" key="1">
    <citation type="submission" date="2021-03" db="EMBL/GenBank/DDBJ databases">
        <title>Draft genome sequence of rust myrtle Austropuccinia psidii MF-1, a brazilian biotype.</title>
        <authorList>
            <person name="Quecine M.C."/>
            <person name="Pachon D.M.R."/>
            <person name="Bonatelli M.L."/>
            <person name="Correr F.H."/>
            <person name="Franceschini L.M."/>
            <person name="Leite T.F."/>
            <person name="Margarido G.R.A."/>
            <person name="Almeida C.A."/>
            <person name="Ferrarezi J.A."/>
            <person name="Labate C.A."/>
        </authorList>
    </citation>
    <scope>NUCLEOTIDE SEQUENCE</scope>
    <source>
        <strain evidence="2">MF-1</strain>
    </source>
</reference>
<keyword evidence="3" id="KW-1185">Reference proteome</keyword>
<comment type="caution">
    <text evidence="2">The sequence shown here is derived from an EMBL/GenBank/DDBJ whole genome shotgun (WGS) entry which is preliminary data.</text>
</comment>
<name>A0A9Q3FM94_9BASI</name>
<evidence type="ECO:0000256" key="1">
    <source>
        <dbReference type="SAM" id="MobiDB-lite"/>
    </source>
</evidence>